<keyword evidence="2" id="KW-1003">Cell membrane</keyword>
<accession>A0A5B9ECX0</accession>
<protein>
    <submittedName>
        <fullName evidence="7">LysE family translocator</fullName>
    </submittedName>
</protein>
<keyword evidence="4 6" id="KW-1133">Transmembrane helix</keyword>
<keyword evidence="5 6" id="KW-0472">Membrane</keyword>
<proteinExistence type="predicted"/>
<reference evidence="7 8" key="1">
    <citation type="submission" date="2019-08" db="EMBL/GenBank/DDBJ databases">
        <title>Complete genome sequence of Terriglobus albidus strain ORNL.</title>
        <authorList>
            <person name="Podar M."/>
        </authorList>
    </citation>
    <scope>NUCLEOTIDE SEQUENCE [LARGE SCALE GENOMIC DNA]</scope>
    <source>
        <strain evidence="7 8">ORNL</strain>
    </source>
</reference>
<dbReference type="Pfam" id="PF01810">
    <property type="entry name" value="LysE"/>
    <property type="match status" value="1"/>
</dbReference>
<dbReference type="PIRSF" id="PIRSF006324">
    <property type="entry name" value="LeuE"/>
    <property type="match status" value="1"/>
</dbReference>
<evidence type="ECO:0000313" key="8">
    <source>
        <dbReference type="Proteomes" id="UP000321820"/>
    </source>
</evidence>
<dbReference type="InterPro" id="IPR001123">
    <property type="entry name" value="LeuE-type"/>
</dbReference>
<dbReference type="OrthoDB" id="9784202at2"/>
<dbReference type="PANTHER" id="PTHR30086">
    <property type="entry name" value="ARGININE EXPORTER PROTEIN ARGO"/>
    <property type="match status" value="1"/>
</dbReference>
<evidence type="ECO:0000256" key="4">
    <source>
        <dbReference type="ARBA" id="ARBA00022989"/>
    </source>
</evidence>
<feature type="transmembrane region" description="Helical" evidence="6">
    <location>
        <begin position="109"/>
        <end position="132"/>
    </location>
</feature>
<dbReference type="RefSeq" id="WP_147649283.1">
    <property type="nucleotide sequence ID" value="NZ_CP042806.1"/>
</dbReference>
<feature type="transmembrane region" description="Helical" evidence="6">
    <location>
        <begin position="6"/>
        <end position="25"/>
    </location>
</feature>
<sequence>MHASQLTLYIGAVFILAIAPGPDNIQVLVRGISQGRMAGFVAACGFAFGVIFHTTIAAVGLAAVLRASPVAFQMIKYAGAAYLFWIGIKSWRSGSLSVAGNAPKKSLWLVFRQCVIGNMLNPKVTLFFLVFLPQFVQKNGPSPAIQMMILGGIFMMMAFLVFSTIGIFAGTVGAWLKRNPKAGVWLDRLAGTTFIGVGLKVAFGD</sequence>
<evidence type="ECO:0000256" key="2">
    <source>
        <dbReference type="ARBA" id="ARBA00022475"/>
    </source>
</evidence>
<feature type="transmembrane region" description="Helical" evidence="6">
    <location>
        <begin position="37"/>
        <end position="64"/>
    </location>
</feature>
<evidence type="ECO:0000256" key="3">
    <source>
        <dbReference type="ARBA" id="ARBA00022692"/>
    </source>
</evidence>
<keyword evidence="3 6" id="KW-0812">Transmembrane</keyword>
<gene>
    <name evidence="7" type="ORF">FTW19_19740</name>
</gene>
<dbReference type="EMBL" id="CP042806">
    <property type="protein sequence ID" value="QEE30013.1"/>
    <property type="molecule type" value="Genomic_DNA"/>
</dbReference>
<name>A0A5B9ECX0_9BACT</name>
<evidence type="ECO:0000256" key="1">
    <source>
        <dbReference type="ARBA" id="ARBA00004651"/>
    </source>
</evidence>
<evidence type="ECO:0000256" key="5">
    <source>
        <dbReference type="ARBA" id="ARBA00023136"/>
    </source>
</evidence>
<organism evidence="7 8">
    <name type="scientific">Terriglobus albidus</name>
    <dbReference type="NCBI Taxonomy" id="1592106"/>
    <lineage>
        <taxon>Bacteria</taxon>
        <taxon>Pseudomonadati</taxon>
        <taxon>Acidobacteriota</taxon>
        <taxon>Terriglobia</taxon>
        <taxon>Terriglobales</taxon>
        <taxon>Acidobacteriaceae</taxon>
        <taxon>Terriglobus</taxon>
    </lineage>
</organism>
<keyword evidence="8" id="KW-1185">Reference proteome</keyword>
<evidence type="ECO:0000313" key="7">
    <source>
        <dbReference type="EMBL" id="QEE30013.1"/>
    </source>
</evidence>
<dbReference type="GO" id="GO:0015171">
    <property type="term" value="F:amino acid transmembrane transporter activity"/>
    <property type="evidence" value="ECO:0007669"/>
    <property type="project" value="TreeGrafter"/>
</dbReference>
<dbReference type="KEGG" id="talb:FTW19_19740"/>
<dbReference type="Proteomes" id="UP000321820">
    <property type="component" value="Chromosome"/>
</dbReference>
<feature type="transmembrane region" description="Helical" evidence="6">
    <location>
        <begin position="144"/>
        <end position="176"/>
    </location>
</feature>
<dbReference type="AlphaFoldDB" id="A0A5B9ECX0"/>
<evidence type="ECO:0000256" key="6">
    <source>
        <dbReference type="SAM" id="Phobius"/>
    </source>
</evidence>
<dbReference type="GO" id="GO:0005886">
    <property type="term" value="C:plasma membrane"/>
    <property type="evidence" value="ECO:0007669"/>
    <property type="project" value="UniProtKB-SubCell"/>
</dbReference>
<feature type="transmembrane region" description="Helical" evidence="6">
    <location>
        <begin position="70"/>
        <end position="88"/>
    </location>
</feature>
<dbReference type="PANTHER" id="PTHR30086:SF20">
    <property type="entry name" value="ARGININE EXPORTER PROTEIN ARGO-RELATED"/>
    <property type="match status" value="1"/>
</dbReference>
<comment type="subcellular location">
    <subcellularLocation>
        <location evidence="1">Cell membrane</location>
        <topology evidence="1">Multi-pass membrane protein</topology>
    </subcellularLocation>
</comment>